<dbReference type="InterPro" id="IPR033738">
    <property type="entry name" value="AsnB_N"/>
</dbReference>
<dbReference type="Gene3D" id="3.40.50.620">
    <property type="entry name" value="HUPs"/>
    <property type="match status" value="1"/>
</dbReference>
<feature type="binding site" evidence="9">
    <location>
        <begin position="379"/>
        <end position="380"/>
    </location>
    <ligand>
        <name>ATP</name>
        <dbReference type="ChEBI" id="CHEBI:30616"/>
    </ligand>
</feature>
<dbReference type="InterPro" id="IPR001962">
    <property type="entry name" value="Asn_synthase"/>
</dbReference>
<evidence type="ECO:0000256" key="9">
    <source>
        <dbReference type="PIRSR" id="PIRSR001589-2"/>
    </source>
</evidence>
<evidence type="ECO:0000256" key="7">
    <source>
        <dbReference type="ARBA" id="ARBA00048741"/>
    </source>
</evidence>
<keyword evidence="8" id="KW-0028">Amino-acid biosynthesis</keyword>
<dbReference type="CDD" id="cd01991">
    <property type="entry name" value="Asn_synthase_B_C"/>
    <property type="match status" value="1"/>
</dbReference>
<proteinExistence type="inferred from homology"/>
<reference evidence="12 13" key="1">
    <citation type="submission" date="2014-07" db="EMBL/GenBank/DDBJ databases">
        <title>Draft genome sequence of Thalassospira tepidiphila 1-1B.</title>
        <authorList>
            <person name="Lai Q."/>
            <person name="Shao Z."/>
        </authorList>
    </citation>
    <scope>NUCLEOTIDE SEQUENCE [LARGE SCALE GENOMIC DNA]</scope>
    <source>
        <strain evidence="12 13">MCCC 1A03514</strain>
    </source>
</reference>
<comment type="caution">
    <text evidence="12">The sequence shown here is derived from an EMBL/GenBank/DDBJ whole genome shotgun (WGS) entry which is preliminary data.</text>
</comment>
<feature type="binding site" evidence="9">
    <location>
        <position position="306"/>
    </location>
    <ligand>
        <name>ATP</name>
        <dbReference type="ChEBI" id="CHEBI:30616"/>
    </ligand>
</feature>
<gene>
    <name evidence="12" type="ORF">TH4_02410</name>
</gene>
<accession>A0A853L5S5</accession>
<keyword evidence="8" id="KW-0061">Asparagine biosynthesis</keyword>
<dbReference type="InterPro" id="IPR017932">
    <property type="entry name" value="GATase_2_dom"/>
</dbReference>
<dbReference type="PANTHER" id="PTHR43284:SF1">
    <property type="entry name" value="ASPARAGINE SYNTHETASE"/>
    <property type="match status" value="1"/>
</dbReference>
<comment type="pathway">
    <text evidence="1">Amino-acid biosynthesis; L-asparagine biosynthesis; L-asparagine from L-aspartate (L-Gln route): step 1/1.</text>
</comment>
<dbReference type="EMBL" id="JPVZ01000001">
    <property type="protein sequence ID" value="OAZ11949.1"/>
    <property type="molecule type" value="Genomic_DNA"/>
</dbReference>
<dbReference type="PANTHER" id="PTHR43284">
    <property type="entry name" value="ASPARAGINE SYNTHETASE (GLUTAMINE-HYDROLYZING)"/>
    <property type="match status" value="1"/>
</dbReference>
<dbReference type="GO" id="GO:0005524">
    <property type="term" value="F:ATP binding"/>
    <property type="evidence" value="ECO:0007669"/>
    <property type="project" value="UniProtKB-KW"/>
</dbReference>
<comment type="catalytic activity">
    <reaction evidence="7">
        <text>L-aspartate + L-glutamine + ATP + H2O = L-asparagine + L-glutamate + AMP + diphosphate + H(+)</text>
        <dbReference type="Rhea" id="RHEA:12228"/>
        <dbReference type="ChEBI" id="CHEBI:15377"/>
        <dbReference type="ChEBI" id="CHEBI:15378"/>
        <dbReference type="ChEBI" id="CHEBI:29985"/>
        <dbReference type="ChEBI" id="CHEBI:29991"/>
        <dbReference type="ChEBI" id="CHEBI:30616"/>
        <dbReference type="ChEBI" id="CHEBI:33019"/>
        <dbReference type="ChEBI" id="CHEBI:58048"/>
        <dbReference type="ChEBI" id="CHEBI:58359"/>
        <dbReference type="ChEBI" id="CHEBI:456215"/>
        <dbReference type="EC" id="6.3.5.4"/>
    </reaction>
</comment>
<evidence type="ECO:0000256" key="2">
    <source>
        <dbReference type="ARBA" id="ARBA00005752"/>
    </source>
</evidence>
<evidence type="ECO:0000256" key="8">
    <source>
        <dbReference type="PIRSR" id="PIRSR001589-1"/>
    </source>
</evidence>
<organism evidence="12 13">
    <name type="scientific">Thalassospira tepidiphila MCCC 1A03514</name>
    <dbReference type="NCBI Taxonomy" id="1177930"/>
    <lineage>
        <taxon>Bacteria</taxon>
        <taxon>Pseudomonadati</taxon>
        <taxon>Pseudomonadota</taxon>
        <taxon>Alphaproteobacteria</taxon>
        <taxon>Rhodospirillales</taxon>
        <taxon>Thalassospiraceae</taxon>
        <taxon>Thalassospira</taxon>
    </lineage>
</organism>
<dbReference type="NCBIfam" id="TIGR01536">
    <property type="entry name" value="asn_synth_AEB"/>
    <property type="match status" value="1"/>
</dbReference>
<dbReference type="PIRSF" id="PIRSF001589">
    <property type="entry name" value="Asn_synthetase_glu-h"/>
    <property type="match status" value="1"/>
</dbReference>
<feature type="binding site" evidence="9">
    <location>
        <position position="108"/>
    </location>
    <ligand>
        <name>L-glutamine</name>
        <dbReference type="ChEBI" id="CHEBI:58359"/>
    </ligand>
</feature>
<evidence type="ECO:0000256" key="4">
    <source>
        <dbReference type="ARBA" id="ARBA00022741"/>
    </source>
</evidence>
<evidence type="ECO:0000256" key="6">
    <source>
        <dbReference type="ARBA" id="ARBA00022962"/>
    </source>
</evidence>
<dbReference type="SUPFAM" id="SSF56235">
    <property type="entry name" value="N-terminal nucleophile aminohydrolases (Ntn hydrolases)"/>
    <property type="match status" value="1"/>
</dbReference>
<keyword evidence="6 8" id="KW-0315">Glutamine amidotransferase</keyword>
<dbReference type="SUPFAM" id="SSF52402">
    <property type="entry name" value="Adenine nucleotide alpha hydrolases-like"/>
    <property type="match status" value="1"/>
</dbReference>
<dbReference type="CDD" id="cd00712">
    <property type="entry name" value="AsnB"/>
    <property type="match status" value="1"/>
</dbReference>
<keyword evidence="4 9" id="KW-0547">Nucleotide-binding</keyword>
<dbReference type="Pfam" id="PF13522">
    <property type="entry name" value="GATase_6"/>
    <property type="match status" value="1"/>
</dbReference>
<feature type="active site" description="For GATase activity" evidence="8">
    <location>
        <position position="2"/>
    </location>
</feature>
<dbReference type="InterPro" id="IPR006426">
    <property type="entry name" value="Asn_synth_AEB"/>
</dbReference>
<dbReference type="InterPro" id="IPR014729">
    <property type="entry name" value="Rossmann-like_a/b/a_fold"/>
</dbReference>
<keyword evidence="5 9" id="KW-0067">ATP-binding</keyword>
<dbReference type="InterPro" id="IPR029055">
    <property type="entry name" value="Ntn_hydrolases_N"/>
</dbReference>
<evidence type="ECO:0000313" key="12">
    <source>
        <dbReference type="EMBL" id="OAZ11949.1"/>
    </source>
</evidence>
<comment type="similarity">
    <text evidence="2">Belongs to the asparagine synthetase family.</text>
</comment>
<name>A0A853L5S5_9PROT</name>
<dbReference type="PROSITE" id="PS51278">
    <property type="entry name" value="GATASE_TYPE_2"/>
    <property type="match status" value="1"/>
</dbReference>
<dbReference type="Proteomes" id="UP000094009">
    <property type="component" value="Unassembled WGS sequence"/>
</dbReference>
<sequence>MCGFAGLYKANTAMDQSQLVGQLQAAGQTIIHRGPDDKGFWTDADGHIGLAFRRLAIQDLSEAGRQPMQSGCGRYVIAFNGEIYNHMDLRRILETENPAHHDWRGHSDTETLVAAIAHWGLDKTLSILDGMFAFALWDKKQKSLTLARDPFGEKPLYYAAFDGAVAFASEIKALPSLGVPNGEIDDGALASFLRHRYIPAPRTIWKHVRKLRAGEFVRWSVETGNEPVHHQYWDGEHEALTAYENPFQGSRADAKAQLSEMLGTLTKRRLIADTPLGCFLSGGIDSSLITALASKASQGRVGSYTIRFDDPRYNEADHARKVADHLGTDHHEVRGSAEEAAKMVPQLAQVWDEPFADPSQIPTLLLCRKTREHVTVALSGDGGDEFSFGYGRYAIVKSGWDTRKGSRRGSRKSFFPWRQIDNALGLLRGKPSVKARRSYTKMLRDSAETLSVYNHHHSSFWRHGVPINPAYLNDTMVIDDIWPLSPEAVLTLPIANSLMVADSLCYLPEDLMVKVDRASMSTSLETRTPFLNRDLAKLCWSLPQSWNEGQDGRLKALLRDILYDHVPAELVDRPKQGFDPPIRDWLRDNLRSWATEQIEEMPEALQSRLNMPEIEKCFEDHQRGANLEGELWPILMLSAWGQKNLTMFEA</sequence>
<dbReference type="GO" id="GO:0004066">
    <property type="term" value="F:asparagine synthase (glutamine-hydrolyzing) activity"/>
    <property type="evidence" value="ECO:0007669"/>
    <property type="project" value="UniProtKB-EC"/>
</dbReference>
<dbReference type="Gene3D" id="3.60.20.10">
    <property type="entry name" value="Glutamine Phosphoribosylpyrophosphate, subunit 1, domain 1"/>
    <property type="match status" value="1"/>
</dbReference>
<dbReference type="AlphaFoldDB" id="A0A853L5S5"/>
<evidence type="ECO:0000256" key="5">
    <source>
        <dbReference type="ARBA" id="ARBA00022840"/>
    </source>
</evidence>
<dbReference type="GO" id="GO:0006529">
    <property type="term" value="P:asparagine biosynthetic process"/>
    <property type="evidence" value="ECO:0007669"/>
    <property type="project" value="UniProtKB-KW"/>
</dbReference>
<protein>
    <recommendedName>
        <fullName evidence="3">asparagine synthase (glutamine-hydrolyzing)</fullName>
        <ecNumber evidence="3">6.3.5.4</ecNumber>
    </recommendedName>
</protein>
<dbReference type="Pfam" id="PF00733">
    <property type="entry name" value="Asn_synthase"/>
    <property type="match status" value="1"/>
</dbReference>
<evidence type="ECO:0000256" key="3">
    <source>
        <dbReference type="ARBA" id="ARBA00012737"/>
    </source>
</evidence>
<feature type="site" description="Important for beta-aspartyl-AMP intermediate formation" evidence="10">
    <location>
        <position position="381"/>
    </location>
</feature>
<evidence type="ECO:0000256" key="10">
    <source>
        <dbReference type="PIRSR" id="PIRSR001589-3"/>
    </source>
</evidence>
<feature type="domain" description="Glutamine amidotransferase type-2" evidence="11">
    <location>
        <begin position="2"/>
        <end position="222"/>
    </location>
</feature>
<dbReference type="GO" id="GO:0005829">
    <property type="term" value="C:cytosol"/>
    <property type="evidence" value="ECO:0007669"/>
    <property type="project" value="TreeGrafter"/>
</dbReference>
<evidence type="ECO:0000313" key="13">
    <source>
        <dbReference type="Proteomes" id="UP000094009"/>
    </source>
</evidence>
<evidence type="ECO:0000256" key="1">
    <source>
        <dbReference type="ARBA" id="ARBA00005187"/>
    </source>
</evidence>
<dbReference type="EC" id="6.3.5.4" evidence="3"/>
<dbReference type="InterPro" id="IPR051786">
    <property type="entry name" value="ASN_synthetase/amidase"/>
</dbReference>
<evidence type="ECO:0000259" key="11">
    <source>
        <dbReference type="PROSITE" id="PS51278"/>
    </source>
</evidence>
<dbReference type="RefSeq" id="WP_064779765.1">
    <property type="nucleotide sequence ID" value="NZ_JPVZ01000001.1"/>
</dbReference>